<evidence type="ECO:0000256" key="1">
    <source>
        <dbReference type="SAM" id="Phobius"/>
    </source>
</evidence>
<evidence type="ECO:0000313" key="2">
    <source>
        <dbReference type="EMBL" id="GAK46864.1"/>
    </source>
</evidence>
<dbReference type="EMBL" id="BBIO01000038">
    <property type="protein sequence ID" value="GAK46864.1"/>
    <property type="molecule type" value="Genomic_DNA"/>
</dbReference>
<organism evidence="2 3">
    <name type="scientific">Tepidicaulis marinus</name>
    <dbReference type="NCBI Taxonomy" id="1333998"/>
    <lineage>
        <taxon>Bacteria</taxon>
        <taxon>Pseudomonadati</taxon>
        <taxon>Pseudomonadota</taxon>
        <taxon>Alphaproteobacteria</taxon>
        <taxon>Hyphomicrobiales</taxon>
        <taxon>Parvibaculaceae</taxon>
        <taxon>Tepidicaulis</taxon>
    </lineage>
</organism>
<dbReference type="AlphaFoldDB" id="A0A081BFP6"/>
<gene>
    <name evidence="2" type="ORF">M2A_3363</name>
</gene>
<keyword evidence="1" id="KW-1133">Transmembrane helix</keyword>
<name>A0A081BFP6_9HYPH</name>
<dbReference type="Proteomes" id="UP000028702">
    <property type="component" value="Unassembled WGS sequence"/>
</dbReference>
<keyword evidence="3" id="KW-1185">Reference proteome</keyword>
<evidence type="ECO:0000313" key="3">
    <source>
        <dbReference type="Proteomes" id="UP000028702"/>
    </source>
</evidence>
<proteinExistence type="predicted"/>
<dbReference type="STRING" id="1333998.M2A_3363"/>
<keyword evidence="1" id="KW-0812">Transmembrane</keyword>
<accession>A0A081BFP6</accession>
<dbReference type="RefSeq" id="WP_052379583.1">
    <property type="nucleotide sequence ID" value="NZ_BBIO01000038.1"/>
</dbReference>
<sequence length="145" mass="16218">MSVLDTPPPPPLTMDSLEELRAYLWKVHQVTVDQNDPILMLHTIHKVALDEYARLLDGHKRQLSENVEKITKDLCDEVRLIIGDLEADALNDAVRERLATIHEAERLSGKTLAHLKQTLKAQRLLTLINFAALGCALGVLSVLVI</sequence>
<protein>
    <submittedName>
        <fullName evidence="2">Conserved protein</fullName>
    </submittedName>
</protein>
<feature type="transmembrane region" description="Helical" evidence="1">
    <location>
        <begin position="124"/>
        <end position="144"/>
    </location>
</feature>
<reference evidence="2 3" key="1">
    <citation type="submission" date="2014-07" db="EMBL/GenBank/DDBJ databases">
        <title>Tepidicaulis marinum gen. nov., sp. nov., a novel marine bacterium denitrifying nitrate to nitrous oxide strictly under microaerobic conditions.</title>
        <authorList>
            <person name="Takeuchi M."/>
            <person name="Yamagishi T."/>
            <person name="Kamagata Y."/>
            <person name="Oshima K."/>
            <person name="Hattori M."/>
            <person name="Katayama T."/>
            <person name="Hanada S."/>
            <person name="Tamaki H."/>
            <person name="Marumo K."/>
            <person name="Maeda H."/>
            <person name="Nedachi M."/>
            <person name="Iwasaki W."/>
            <person name="Suwa Y."/>
            <person name="Sakata S."/>
        </authorList>
    </citation>
    <scope>NUCLEOTIDE SEQUENCE [LARGE SCALE GENOMIC DNA]</scope>
    <source>
        <strain evidence="2 3">MA2</strain>
    </source>
</reference>
<keyword evidence="1" id="KW-0472">Membrane</keyword>
<comment type="caution">
    <text evidence="2">The sequence shown here is derived from an EMBL/GenBank/DDBJ whole genome shotgun (WGS) entry which is preliminary data.</text>
</comment>